<dbReference type="EC" id="3.1.1.-" evidence="3"/>
<dbReference type="Pfam" id="PF00135">
    <property type="entry name" value="COesterase"/>
    <property type="match status" value="1"/>
</dbReference>
<accession>A0A1I4RMR8</accession>
<dbReference type="SUPFAM" id="SSF53474">
    <property type="entry name" value="alpha/beta-Hydrolases"/>
    <property type="match status" value="1"/>
</dbReference>
<dbReference type="InterPro" id="IPR002018">
    <property type="entry name" value="CarbesteraseB"/>
</dbReference>
<name>A0A1I4RMR8_9HYPH</name>
<organism evidence="5 6">
    <name type="scientific">Pleomorphomonas diazotrophica</name>
    <dbReference type="NCBI Taxonomy" id="1166257"/>
    <lineage>
        <taxon>Bacteria</taxon>
        <taxon>Pseudomonadati</taxon>
        <taxon>Pseudomonadota</taxon>
        <taxon>Alphaproteobacteria</taxon>
        <taxon>Hyphomicrobiales</taxon>
        <taxon>Pleomorphomonadaceae</taxon>
        <taxon>Pleomorphomonas</taxon>
    </lineage>
</organism>
<comment type="similarity">
    <text evidence="1 3">Belongs to the type-B carboxylesterase/lipase family.</text>
</comment>
<sequence length="577" mass="62200">MELPTKPRTAQFVAVLTGTLLFAVPAWSGAAIGSPTYHQGIVQYLEHGKVSGREVNHGKTLLWLGIPYAEPPVGALRWKAPRPLPASVGDIDATRSGPLCPQLHAGRLVGSEDCLTLDIYRPNSPETDLPVLVYIHGGNNQNGTSQEFDARHLAVTVNAVVVSVNYRLGLLGFNSLPTLRNGSAEENSGNFSLLDMSQALRWVKGNIAAFGGDGGNITVAGFSAGGRDVMAMLISPVFNGRFQKAISISGGMTVANAEASARLTATALAPLVVADNVKADQEAAYQWLLAASPEVDDYLRVLAADRLAGLMTNAGIRMAVFPHLFNDGVVLPKDGFAKATYNSVPLIMLTSSKEFSLFARSDPEFAAISDEELMADAEGLRAYAFANDYGSKLYELFNAQDSATAMFAGYRAPIYTLRIAWGGNPNIVGERMATVYGSFHGVWIPFVTSATSGFSAGFPAVFDNPGARDLSGKLGHYLGNFLRTGDPNGEGLVSWEPWRSETGGPTQLVVDADADKAIISMTEERMRYDDVLAEMEADRSIPEADKRYLIEKVLNGRWFSRRLDQHFGNASPWIIVE</sequence>
<evidence type="ECO:0000256" key="3">
    <source>
        <dbReference type="RuleBase" id="RU361235"/>
    </source>
</evidence>
<keyword evidence="6" id="KW-1185">Reference proteome</keyword>
<dbReference type="PROSITE" id="PS00122">
    <property type="entry name" value="CARBOXYLESTERASE_B_1"/>
    <property type="match status" value="1"/>
</dbReference>
<dbReference type="InterPro" id="IPR019826">
    <property type="entry name" value="Carboxylesterase_B_AS"/>
</dbReference>
<dbReference type="AlphaFoldDB" id="A0A1I4RMR8"/>
<evidence type="ECO:0000313" key="6">
    <source>
        <dbReference type="Proteomes" id="UP000233491"/>
    </source>
</evidence>
<evidence type="ECO:0000259" key="4">
    <source>
        <dbReference type="Pfam" id="PF00135"/>
    </source>
</evidence>
<evidence type="ECO:0000256" key="2">
    <source>
        <dbReference type="ARBA" id="ARBA00022801"/>
    </source>
</evidence>
<evidence type="ECO:0000256" key="1">
    <source>
        <dbReference type="ARBA" id="ARBA00005964"/>
    </source>
</evidence>
<protein>
    <recommendedName>
        <fullName evidence="3">Carboxylic ester hydrolase</fullName>
        <ecNumber evidence="3">3.1.1.-</ecNumber>
    </recommendedName>
</protein>
<proteinExistence type="inferred from homology"/>
<feature type="domain" description="Carboxylesterase type B" evidence="4">
    <location>
        <begin position="45"/>
        <end position="372"/>
    </location>
</feature>
<dbReference type="Gene3D" id="3.40.50.1820">
    <property type="entry name" value="alpha/beta hydrolase"/>
    <property type="match status" value="1"/>
</dbReference>
<dbReference type="InterPro" id="IPR050309">
    <property type="entry name" value="Type-B_Carboxylest/Lipase"/>
</dbReference>
<dbReference type="GO" id="GO:0016787">
    <property type="term" value="F:hydrolase activity"/>
    <property type="evidence" value="ECO:0007669"/>
    <property type="project" value="UniProtKB-KW"/>
</dbReference>
<dbReference type="OrthoDB" id="9775851at2"/>
<reference evidence="5 6" key="1">
    <citation type="submission" date="2017-12" db="EMBL/GenBank/DDBJ databases">
        <title>Anaerobic carbon monoxide metabolism by Pleomorphomonas carboxyditropha sp. nov., a new mesophilic hydrogenogenic carboxidotroph.</title>
        <authorList>
            <person name="Esquivel-Elizondo S."/>
            <person name="Krajmalnik-Brown R."/>
        </authorList>
    </citation>
    <scope>NUCLEOTIDE SEQUENCE [LARGE SCALE GENOMIC DNA]</scope>
    <source>
        <strain evidence="5 6">R5-392</strain>
    </source>
</reference>
<gene>
    <name evidence="5" type="ORF">CXZ10_19225</name>
</gene>
<dbReference type="Proteomes" id="UP000233491">
    <property type="component" value="Unassembled WGS sequence"/>
</dbReference>
<evidence type="ECO:0000313" key="5">
    <source>
        <dbReference type="EMBL" id="PKR87480.1"/>
    </source>
</evidence>
<dbReference type="PROSITE" id="PS00941">
    <property type="entry name" value="CARBOXYLESTERASE_B_2"/>
    <property type="match status" value="1"/>
</dbReference>
<comment type="caution">
    <text evidence="5">The sequence shown here is derived from an EMBL/GenBank/DDBJ whole genome shotgun (WGS) entry which is preliminary data.</text>
</comment>
<dbReference type="InterPro" id="IPR029058">
    <property type="entry name" value="AB_hydrolase_fold"/>
</dbReference>
<dbReference type="InterPro" id="IPR019819">
    <property type="entry name" value="Carboxylesterase_B_CS"/>
</dbReference>
<keyword evidence="2 3" id="KW-0378">Hydrolase</keyword>
<dbReference type="EMBL" id="PJNW01000017">
    <property type="protein sequence ID" value="PKR87480.1"/>
    <property type="molecule type" value="Genomic_DNA"/>
</dbReference>
<dbReference type="PANTHER" id="PTHR11559">
    <property type="entry name" value="CARBOXYLESTERASE"/>
    <property type="match status" value="1"/>
</dbReference>